<keyword evidence="3" id="KW-1185">Reference proteome</keyword>
<protein>
    <submittedName>
        <fullName evidence="2">Uncharacterized protein</fullName>
    </submittedName>
</protein>
<evidence type="ECO:0000313" key="3">
    <source>
        <dbReference type="Proteomes" id="UP001597040"/>
    </source>
</evidence>
<gene>
    <name evidence="2" type="ORF">ACFQ3N_09900</name>
</gene>
<comment type="caution">
    <text evidence="2">The sequence shown here is derived from an EMBL/GenBank/DDBJ whole genome shotgun (WGS) entry which is preliminary data.</text>
</comment>
<feature type="transmembrane region" description="Helical" evidence="1">
    <location>
        <begin position="138"/>
        <end position="157"/>
    </location>
</feature>
<keyword evidence="1" id="KW-0812">Transmembrane</keyword>
<dbReference type="InterPro" id="IPR014617">
    <property type="entry name" value="YphA_Bacsu"/>
</dbReference>
<feature type="transmembrane region" description="Helical" evidence="1">
    <location>
        <begin position="30"/>
        <end position="46"/>
    </location>
</feature>
<keyword evidence="1" id="KW-1133">Transmembrane helix</keyword>
<reference evidence="3" key="1">
    <citation type="journal article" date="2019" name="Int. J. Syst. Evol. Microbiol.">
        <title>The Global Catalogue of Microorganisms (GCM) 10K type strain sequencing project: providing services to taxonomists for standard genome sequencing and annotation.</title>
        <authorList>
            <consortium name="The Broad Institute Genomics Platform"/>
            <consortium name="The Broad Institute Genome Sequencing Center for Infectious Disease"/>
            <person name="Wu L."/>
            <person name="Ma J."/>
        </authorList>
    </citation>
    <scope>NUCLEOTIDE SEQUENCE [LARGE SCALE GENOMIC DNA]</scope>
    <source>
        <strain evidence="3">CCUG 56754</strain>
    </source>
</reference>
<feature type="transmembrane region" description="Helical" evidence="1">
    <location>
        <begin position="53"/>
        <end position="73"/>
    </location>
</feature>
<dbReference type="Pfam" id="PF24124">
    <property type="entry name" value="YphA"/>
    <property type="match status" value="1"/>
</dbReference>
<feature type="transmembrane region" description="Helical" evidence="1">
    <location>
        <begin position="108"/>
        <end position="132"/>
    </location>
</feature>
<organism evidence="2 3">
    <name type="scientific">Virgibacillus byunsanensis</name>
    <dbReference type="NCBI Taxonomy" id="570945"/>
    <lineage>
        <taxon>Bacteria</taxon>
        <taxon>Bacillati</taxon>
        <taxon>Bacillota</taxon>
        <taxon>Bacilli</taxon>
        <taxon>Bacillales</taxon>
        <taxon>Bacillaceae</taxon>
        <taxon>Virgibacillus</taxon>
    </lineage>
</organism>
<proteinExistence type="predicted"/>
<dbReference type="Proteomes" id="UP001597040">
    <property type="component" value="Unassembled WGS sequence"/>
</dbReference>
<sequence length="177" mass="20321">MKKIRKRTVLACWILSVLMCSNLYASFENIQLSIAFIILWLGALLFHAKLPHLVYHVFSSFTISIGYIAILLWEQHTPVWMFLPRIILIPVISTMLIVILVKGFHNRIVVGILGISSGETIYSLLLSSYAIQETIGEMAFFDMTIITLLIIVSLEIIKITKQKLLLFSKQLLRWQNE</sequence>
<name>A0ABW3LJZ3_9BACI</name>
<evidence type="ECO:0000313" key="2">
    <source>
        <dbReference type="EMBL" id="MFD1038701.1"/>
    </source>
</evidence>
<evidence type="ECO:0000256" key="1">
    <source>
        <dbReference type="SAM" id="Phobius"/>
    </source>
</evidence>
<dbReference type="EMBL" id="JBHTKJ010000023">
    <property type="protein sequence ID" value="MFD1038701.1"/>
    <property type="molecule type" value="Genomic_DNA"/>
</dbReference>
<feature type="transmembrane region" description="Helical" evidence="1">
    <location>
        <begin position="79"/>
        <end position="101"/>
    </location>
</feature>
<keyword evidence="1" id="KW-0472">Membrane</keyword>
<accession>A0ABW3LJZ3</accession>